<dbReference type="RefSeq" id="WP_108996833.1">
    <property type="nucleotide sequence ID" value="NZ_QEEX01000001.1"/>
</dbReference>
<dbReference type="AlphaFoldDB" id="A0A2U1SYQ0"/>
<dbReference type="InterPro" id="IPR003770">
    <property type="entry name" value="MLTG-like"/>
</dbReference>
<dbReference type="HAMAP" id="MF_02065">
    <property type="entry name" value="MltG"/>
    <property type="match status" value="1"/>
</dbReference>
<name>A0A2U1SYQ0_9MICO</name>
<keyword evidence="10" id="KW-1185">Reference proteome</keyword>
<dbReference type="CDD" id="cd08010">
    <property type="entry name" value="MltG_like"/>
    <property type="match status" value="1"/>
</dbReference>
<comment type="subcellular location">
    <subcellularLocation>
        <location evidence="7">Cell membrane</location>
        <topology evidence="7">Single-pass membrane protein</topology>
    </subcellularLocation>
</comment>
<gene>
    <name evidence="7 9" type="primary">mltG</name>
    <name evidence="9" type="ORF">DF220_01970</name>
</gene>
<dbReference type="Pfam" id="PF02618">
    <property type="entry name" value="YceG"/>
    <property type="match status" value="1"/>
</dbReference>
<evidence type="ECO:0000256" key="6">
    <source>
        <dbReference type="ARBA" id="ARBA00023316"/>
    </source>
</evidence>
<reference evidence="10" key="1">
    <citation type="submission" date="2018-04" db="EMBL/GenBank/DDBJ databases">
        <authorList>
            <person name="Liu S."/>
            <person name="Wang Z."/>
            <person name="Li J."/>
        </authorList>
    </citation>
    <scope>NUCLEOTIDE SEQUENCE [LARGE SCALE GENOMIC DNA]</scope>
    <source>
        <strain evidence="10">S1194</strain>
    </source>
</reference>
<keyword evidence="6 7" id="KW-0961">Cell wall biogenesis/degradation</keyword>
<dbReference type="PANTHER" id="PTHR30518:SF2">
    <property type="entry name" value="ENDOLYTIC MUREIN TRANSGLYCOSYLASE"/>
    <property type="match status" value="1"/>
</dbReference>
<evidence type="ECO:0000256" key="2">
    <source>
        <dbReference type="ARBA" id="ARBA00022692"/>
    </source>
</evidence>
<proteinExistence type="inferred from homology"/>
<protein>
    <recommendedName>
        <fullName evidence="7">Endolytic murein transglycosylase</fullName>
        <ecNumber evidence="7">4.2.2.29</ecNumber>
    </recommendedName>
    <alternativeName>
        <fullName evidence="7">Peptidoglycan lytic transglycosylase</fullName>
    </alternativeName>
    <alternativeName>
        <fullName evidence="7">Peptidoglycan polymerization terminase</fullName>
    </alternativeName>
</protein>
<organism evidence="9 10">
    <name type="scientific">Homoserinimonas hongtaonis</name>
    <dbReference type="NCBI Taxonomy" id="2079791"/>
    <lineage>
        <taxon>Bacteria</taxon>
        <taxon>Bacillati</taxon>
        <taxon>Actinomycetota</taxon>
        <taxon>Actinomycetes</taxon>
        <taxon>Micrococcales</taxon>
        <taxon>Microbacteriaceae</taxon>
        <taxon>Homoserinimonas</taxon>
    </lineage>
</organism>
<evidence type="ECO:0000256" key="3">
    <source>
        <dbReference type="ARBA" id="ARBA00022989"/>
    </source>
</evidence>
<dbReference type="Proteomes" id="UP000244978">
    <property type="component" value="Unassembled WGS sequence"/>
</dbReference>
<dbReference type="GO" id="GO:0008932">
    <property type="term" value="F:lytic endotransglycosylase activity"/>
    <property type="evidence" value="ECO:0007669"/>
    <property type="project" value="UniProtKB-UniRule"/>
</dbReference>
<evidence type="ECO:0000256" key="4">
    <source>
        <dbReference type="ARBA" id="ARBA00023136"/>
    </source>
</evidence>
<evidence type="ECO:0000256" key="1">
    <source>
        <dbReference type="ARBA" id="ARBA00022475"/>
    </source>
</evidence>
<comment type="catalytic activity">
    <reaction evidence="7">
        <text>a peptidoglycan chain = a peptidoglycan chain with N-acetyl-1,6-anhydromuramyl-[peptide] at the reducing end + a peptidoglycan chain with N-acetylglucosamine at the non-reducing end.</text>
        <dbReference type="EC" id="4.2.2.29"/>
    </reaction>
</comment>
<evidence type="ECO:0000256" key="8">
    <source>
        <dbReference type="SAM" id="MobiDB-lite"/>
    </source>
</evidence>
<evidence type="ECO:0000256" key="7">
    <source>
        <dbReference type="HAMAP-Rule" id="MF_02065"/>
    </source>
</evidence>
<sequence>MAQDHDGWEALLTSPSAPNNPSGDRFGEPTESTPRTRREAKAAGPADASGPSRPPSRRKWLGWLIAVVVILGLGAGSVGFVWLNFEDQVRKVMGWEIPPEDYTGAGTGETSIVIKDGDNGEDITRSLLEAGVIKSFDAFYALLLKENPSFYPGNYVLAEKMSARAALDALLDPANRVELTALVVEGKSSWDIYETLSAATEIPVADFEAAAADLASFGLPPEATSLEGYLFPARYTFQPGMDAHSVLQTMVDRMRASLTAAGVAPADEHRVLTIASLIQREAGSSLEDFAKVSRVIQNRIDTGMKLQFDSTAHYGWQWAHGEREESSVFSTSAELKDDNPYNTYVHTGLPPGPIGAPGDDAIAAALNPAPGDWVYFVTVNLDTGETVFSVTGDQHNAAVKQLQNWCKTTKSPNCG</sequence>
<dbReference type="NCBIfam" id="TIGR00247">
    <property type="entry name" value="endolytic transglycosylase MltG"/>
    <property type="match status" value="1"/>
</dbReference>
<dbReference type="Gene3D" id="3.30.1490.480">
    <property type="entry name" value="Endolytic murein transglycosylase"/>
    <property type="match status" value="1"/>
</dbReference>
<keyword evidence="1 7" id="KW-1003">Cell membrane</keyword>
<keyword evidence="2 7" id="KW-0812">Transmembrane</keyword>
<dbReference type="GO" id="GO:0071555">
    <property type="term" value="P:cell wall organization"/>
    <property type="evidence" value="ECO:0007669"/>
    <property type="project" value="UniProtKB-KW"/>
</dbReference>
<keyword evidence="4 7" id="KW-0472">Membrane</keyword>
<dbReference type="GO" id="GO:0005886">
    <property type="term" value="C:plasma membrane"/>
    <property type="evidence" value="ECO:0007669"/>
    <property type="project" value="UniProtKB-SubCell"/>
</dbReference>
<keyword evidence="5 7" id="KW-0456">Lyase</keyword>
<evidence type="ECO:0000313" key="9">
    <source>
        <dbReference type="EMBL" id="PWB96739.1"/>
    </source>
</evidence>
<keyword evidence="3 7" id="KW-1133">Transmembrane helix</keyword>
<feature type="transmembrane region" description="Helical" evidence="7">
    <location>
        <begin position="60"/>
        <end position="83"/>
    </location>
</feature>
<comment type="caution">
    <text evidence="9">The sequence shown here is derived from an EMBL/GenBank/DDBJ whole genome shotgun (WGS) entry which is preliminary data.</text>
</comment>
<comment type="function">
    <text evidence="7">Functions as a peptidoglycan terminase that cleaves nascent peptidoglycan strands endolytically to terminate their elongation.</text>
</comment>
<dbReference type="PANTHER" id="PTHR30518">
    <property type="entry name" value="ENDOLYTIC MUREIN TRANSGLYCOSYLASE"/>
    <property type="match status" value="1"/>
</dbReference>
<feature type="compositionally biased region" description="Polar residues" evidence="8">
    <location>
        <begin position="13"/>
        <end position="22"/>
    </location>
</feature>
<comment type="similarity">
    <text evidence="7">Belongs to the transglycosylase MltG family.</text>
</comment>
<evidence type="ECO:0000256" key="5">
    <source>
        <dbReference type="ARBA" id="ARBA00023239"/>
    </source>
</evidence>
<dbReference type="EMBL" id="QEEX01000001">
    <property type="protein sequence ID" value="PWB96739.1"/>
    <property type="molecule type" value="Genomic_DNA"/>
</dbReference>
<feature type="region of interest" description="Disordered" evidence="8">
    <location>
        <begin position="1"/>
        <end position="55"/>
    </location>
</feature>
<feature type="site" description="Important for catalytic activity" evidence="7">
    <location>
        <position position="281"/>
    </location>
</feature>
<evidence type="ECO:0000313" key="10">
    <source>
        <dbReference type="Proteomes" id="UP000244978"/>
    </source>
</evidence>
<dbReference type="GO" id="GO:0009252">
    <property type="term" value="P:peptidoglycan biosynthetic process"/>
    <property type="evidence" value="ECO:0007669"/>
    <property type="project" value="UniProtKB-UniRule"/>
</dbReference>
<accession>A0A2U1SYQ0</accession>
<dbReference type="EC" id="4.2.2.29" evidence="7"/>